<dbReference type="GO" id="GO:0015833">
    <property type="term" value="P:peptide transport"/>
    <property type="evidence" value="ECO:0007669"/>
    <property type="project" value="InterPro"/>
</dbReference>
<dbReference type="Pfam" id="PF00005">
    <property type="entry name" value="ABC_tran"/>
    <property type="match status" value="1"/>
</dbReference>
<protein>
    <submittedName>
        <fullName evidence="6">ABC transporter ATP-binding protein</fullName>
    </submittedName>
</protein>
<dbReference type="RefSeq" id="WP_147208441.1">
    <property type="nucleotide sequence ID" value="NZ_BJYM01000002.1"/>
</dbReference>
<dbReference type="CDD" id="cd03257">
    <property type="entry name" value="ABC_NikE_OppD_transporters"/>
    <property type="match status" value="1"/>
</dbReference>
<reference evidence="6 7" key="1">
    <citation type="submission" date="2019-07" db="EMBL/GenBank/DDBJ databases">
        <title>Whole genome shotgun sequence of Oceanobacillus sojae NBRC 105379.</title>
        <authorList>
            <person name="Hosoyama A."/>
            <person name="Uohara A."/>
            <person name="Ohji S."/>
            <person name="Ichikawa N."/>
        </authorList>
    </citation>
    <scope>NUCLEOTIDE SEQUENCE [LARGE SCALE GENOMIC DNA]</scope>
    <source>
        <strain evidence="6 7">NBRC 105379</strain>
    </source>
</reference>
<dbReference type="NCBIfam" id="TIGR01727">
    <property type="entry name" value="oligo_HPY"/>
    <property type="match status" value="1"/>
</dbReference>
<dbReference type="SUPFAM" id="SSF52540">
    <property type="entry name" value="P-loop containing nucleoside triphosphate hydrolases"/>
    <property type="match status" value="1"/>
</dbReference>
<proteinExistence type="inferred from homology"/>
<dbReference type="AlphaFoldDB" id="A0A511ZEF9"/>
<evidence type="ECO:0000256" key="2">
    <source>
        <dbReference type="ARBA" id="ARBA00022448"/>
    </source>
</evidence>
<dbReference type="InterPro" id="IPR003593">
    <property type="entry name" value="AAA+_ATPase"/>
</dbReference>
<comment type="caution">
    <text evidence="6">The sequence shown here is derived from an EMBL/GenBank/DDBJ whole genome shotgun (WGS) entry which is preliminary data.</text>
</comment>
<dbReference type="GO" id="GO:0016887">
    <property type="term" value="F:ATP hydrolysis activity"/>
    <property type="evidence" value="ECO:0007669"/>
    <property type="project" value="InterPro"/>
</dbReference>
<dbReference type="Gene3D" id="3.40.50.300">
    <property type="entry name" value="P-loop containing nucleotide triphosphate hydrolases"/>
    <property type="match status" value="1"/>
</dbReference>
<comment type="similarity">
    <text evidence="1">Belongs to the ABC transporter superfamily.</text>
</comment>
<evidence type="ECO:0000256" key="4">
    <source>
        <dbReference type="ARBA" id="ARBA00022840"/>
    </source>
</evidence>
<dbReference type="PANTHER" id="PTHR43776">
    <property type="entry name" value="TRANSPORT ATP-BINDING PROTEIN"/>
    <property type="match status" value="1"/>
</dbReference>
<dbReference type="InterPro" id="IPR027417">
    <property type="entry name" value="P-loop_NTPase"/>
</dbReference>
<dbReference type="OrthoDB" id="9802264at2"/>
<dbReference type="GO" id="GO:0055085">
    <property type="term" value="P:transmembrane transport"/>
    <property type="evidence" value="ECO:0007669"/>
    <property type="project" value="UniProtKB-ARBA"/>
</dbReference>
<dbReference type="Proteomes" id="UP000321558">
    <property type="component" value="Unassembled WGS sequence"/>
</dbReference>
<sequence>MSEPLLELKDIKMYFPIKEKVFKKPVNHVKAVNGVSLTVRQGETLGIVGESGCGKSTLARTIVGLLEPSSGDILFEGKSILGYNKKQMHELRRDIQMVYQDPYTSLNPRMKAGEIIAAPLKAFKMTSNLNERVYELLDLVGLKREDAEKFPHQFSGGQRQRIGIARALALNPKLLILDEPVSALDVSVQAQVINLLEDLQEELGLTYVFIAHDLSVIKHIADKVAVMYLGKVMELSDSDTLYHHSKHPYTNALLSAIPLPDPEKERQRQRIMLKGELPSPANPPTGCIFHTRCPIAQESCKQHIPVLEEKDGSNPNHQVACFYPQETEAIVSSN</sequence>
<dbReference type="InterPro" id="IPR013563">
    <property type="entry name" value="Oligopep_ABC_C"/>
</dbReference>
<feature type="domain" description="ABC transporter" evidence="5">
    <location>
        <begin position="6"/>
        <end position="254"/>
    </location>
</feature>
<keyword evidence="2" id="KW-0813">Transport</keyword>
<evidence type="ECO:0000313" key="6">
    <source>
        <dbReference type="EMBL" id="GEN85834.1"/>
    </source>
</evidence>
<dbReference type="NCBIfam" id="NF008453">
    <property type="entry name" value="PRK11308.1"/>
    <property type="match status" value="1"/>
</dbReference>
<evidence type="ECO:0000313" key="7">
    <source>
        <dbReference type="Proteomes" id="UP000321558"/>
    </source>
</evidence>
<keyword evidence="3" id="KW-0547">Nucleotide-binding</keyword>
<evidence type="ECO:0000256" key="3">
    <source>
        <dbReference type="ARBA" id="ARBA00022741"/>
    </source>
</evidence>
<dbReference type="PROSITE" id="PS50893">
    <property type="entry name" value="ABC_TRANSPORTER_2"/>
    <property type="match status" value="1"/>
</dbReference>
<name>A0A511ZEF9_9BACI</name>
<dbReference type="SMART" id="SM00382">
    <property type="entry name" value="AAA"/>
    <property type="match status" value="1"/>
</dbReference>
<dbReference type="STRING" id="582851.GCA_900162665_02781"/>
<dbReference type="EMBL" id="BJYM01000002">
    <property type="protein sequence ID" value="GEN85834.1"/>
    <property type="molecule type" value="Genomic_DNA"/>
</dbReference>
<dbReference type="GO" id="GO:0005524">
    <property type="term" value="F:ATP binding"/>
    <property type="evidence" value="ECO:0007669"/>
    <property type="project" value="UniProtKB-KW"/>
</dbReference>
<accession>A0A511ZEF9</accession>
<dbReference type="InterPro" id="IPR017871">
    <property type="entry name" value="ABC_transporter-like_CS"/>
</dbReference>
<dbReference type="InterPro" id="IPR003439">
    <property type="entry name" value="ABC_transporter-like_ATP-bd"/>
</dbReference>
<dbReference type="Pfam" id="PF08352">
    <property type="entry name" value="oligo_HPY"/>
    <property type="match status" value="1"/>
</dbReference>
<evidence type="ECO:0000259" key="5">
    <source>
        <dbReference type="PROSITE" id="PS50893"/>
    </source>
</evidence>
<evidence type="ECO:0000256" key="1">
    <source>
        <dbReference type="ARBA" id="ARBA00005417"/>
    </source>
</evidence>
<organism evidence="6 7">
    <name type="scientific">Oceanobacillus sojae</name>
    <dbReference type="NCBI Taxonomy" id="582851"/>
    <lineage>
        <taxon>Bacteria</taxon>
        <taxon>Bacillati</taxon>
        <taxon>Bacillota</taxon>
        <taxon>Bacilli</taxon>
        <taxon>Bacillales</taxon>
        <taxon>Bacillaceae</taxon>
        <taxon>Oceanobacillus</taxon>
    </lineage>
</organism>
<dbReference type="PANTHER" id="PTHR43776:SF7">
    <property type="entry name" value="D,D-DIPEPTIDE TRANSPORT ATP-BINDING PROTEIN DDPF-RELATED"/>
    <property type="match status" value="1"/>
</dbReference>
<dbReference type="InterPro" id="IPR050319">
    <property type="entry name" value="ABC_transp_ATP-bind"/>
</dbReference>
<keyword evidence="4 6" id="KW-0067">ATP-binding</keyword>
<keyword evidence="7" id="KW-1185">Reference proteome</keyword>
<gene>
    <name evidence="6" type="ORF">OSO01_05730</name>
</gene>
<dbReference type="PROSITE" id="PS00211">
    <property type="entry name" value="ABC_TRANSPORTER_1"/>
    <property type="match status" value="1"/>
</dbReference>
<dbReference type="FunFam" id="3.40.50.300:FF:000016">
    <property type="entry name" value="Oligopeptide ABC transporter ATP-binding component"/>
    <property type="match status" value="1"/>
</dbReference>